<feature type="domain" description="Glycosyl transferase family 1" evidence="4">
    <location>
        <begin position="210"/>
        <end position="372"/>
    </location>
</feature>
<dbReference type="PATRIC" id="fig|1430899.3.peg.15"/>
<dbReference type="Gene3D" id="3.40.50.2000">
    <property type="entry name" value="Glycogen Phosphorylase B"/>
    <property type="match status" value="2"/>
</dbReference>
<organism evidence="5 6">
    <name type="scientific">Listeria fleischmannii 1991</name>
    <dbReference type="NCBI Taxonomy" id="1430899"/>
    <lineage>
        <taxon>Bacteria</taxon>
        <taxon>Bacillati</taxon>
        <taxon>Bacillota</taxon>
        <taxon>Bacilli</taxon>
        <taxon>Bacillales</taxon>
        <taxon>Listeriaceae</taxon>
        <taxon>Listeria</taxon>
    </lineage>
</organism>
<comment type="caution">
    <text evidence="5">The sequence shown here is derived from an EMBL/GenBank/DDBJ whole genome shotgun (WGS) entry which is preliminary data.</text>
</comment>
<dbReference type="GO" id="GO:0016757">
    <property type="term" value="F:glycosyltransferase activity"/>
    <property type="evidence" value="ECO:0007669"/>
    <property type="project" value="UniProtKB-KW"/>
</dbReference>
<evidence type="ECO:0000313" key="6">
    <source>
        <dbReference type="Proteomes" id="UP000052258"/>
    </source>
</evidence>
<proteinExistence type="inferred from homology"/>
<dbReference type="PANTHER" id="PTHR12526:SF640">
    <property type="entry name" value="COLANIC ACID BIOSYNTHESIS GLYCOSYLTRANSFERASE WCAL-RELATED"/>
    <property type="match status" value="1"/>
</dbReference>
<dbReference type="SUPFAM" id="SSF53756">
    <property type="entry name" value="UDP-Glycosyltransferase/glycogen phosphorylase"/>
    <property type="match status" value="1"/>
</dbReference>
<dbReference type="Proteomes" id="UP000052258">
    <property type="component" value="Unassembled WGS sequence"/>
</dbReference>
<evidence type="ECO:0000256" key="2">
    <source>
        <dbReference type="ARBA" id="ARBA00022676"/>
    </source>
</evidence>
<evidence type="ECO:0000256" key="1">
    <source>
        <dbReference type="ARBA" id="ARBA00009481"/>
    </source>
</evidence>
<dbReference type="AlphaFoldDB" id="A0A0J8GKG7"/>
<dbReference type="InterPro" id="IPR001296">
    <property type="entry name" value="Glyco_trans_1"/>
</dbReference>
<reference evidence="5 6" key="1">
    <citation type="journal article" date="2015" name="Genome Biol. Evol.">
        <title>Comparative Genomics of Listeria Sensu Lato: Genus-Wide Differences in Evolutionary Dynamics and the Progressive Gain of Complex, Potentially Pathogenicity-Related Traits through Lateral Gene Transfer.</title>
        <authorList>
            <person name="Chiara M."/>
            <person name="Caruso M."/>
            <person name="D'Erchia A.M."/>
            <person name="Manzari C."/>
            <person name="Fraccalvieri R."/>
            <person name="Goffredo E."/>
            <person name="Latorre L."/>
            <person name="Miccolupo A."/>
            <person name="Padalino I."/>
            <person name="Santagada G."/>
            <person name="Chiocco D."/>
            <person name="Pesole G."/>
            <person name="Horner D.S."/>
            <person name="Parisi A."/>
        </authorList>
    </citation>
    <scope>NUCLEOTIDE SEQUENCE [LARGE SCALE GENOMIC DNA]</scope>
    <source>
        <strain evidence="5 6">1991</strain>
    </source>
</reference>
<keyword evidence="6" id="KW-1185">Reference proteome</keyword>
<dbReference type="OrthoDB" id="73743at2"/>
<dbReference type="Pfam" id="PF00534">
    <property type="entry name" value="Glycos_transf_1"/>
    <property type="match status" value="1"/>
</dbReference>
<dbReference type="RefSeq" id="WP_059139787.1">
    <property type="nucleotide sequence ID" value="NZ_KQ130608.1"/>
</dbReference>
<comment type="similarity">
    <text evidence="1">Belongs to the glycosyltransferase group 1 family. Glycosyltransferase 4 subfamily.</text>
</comment>
<keyword evidence="2" id="KW-0328">Glycosyltransferase</keyword>
<evidence type="ECO:0000313" key="5">
    <source>
        <dbReference type="EMBL" id="KMT61434.1"/>
    </source>
</evidence>
<protein>
    <submittedName>
        <fullName evidence="5">Colanic acid biosynthesis glycosyltransferase WcaL</fullName>
    </submittedName>
</protein>
<dbReference type="EMBL" id="AZHO01000001">
    <property type="protein sequence ID" value="KMT61434.1"/>
    <property type="molecule type" value="Genomic_DNA"/>
</dbReference>
<dbReference type="PANTHER" id="PTHR12526">
    <property type="entry name" value="GLYCOSYLTRANSFERASE"/>
    <property type="match status" value="1"/>
</dbReference>
<evidence type="ECO:0000259" key="4">
    <source>
        <dbReference type="Pfam" id="PF00534"/>
    </source>
</evidence>
<accession>A0A0J8GKG7</accession>
<gene>
    <name evidence="5" type="ORF">X560_0014</name>
</gene>
<sequence length="396" mass="45102">MNRKKILFFVTEFPTLSETFILNQITGAVDMGHKVEIIALKKGNVEKLHPKVEEYQLMEKVTFIDIPDSKIKRLISCIIHPFATFRTFKMRYGKVINTLTPSICAQKLSVRGPSDLIIAHYGNVGLIASILKDSGYLKGELITFFHGYDLTRTLKQKGSNYYSFLFESDVKLLPISKFWAERLIALGTPVDKIKIHHMGIELTDFPFQPRELNQNGLRLLIVARLTEKKGIEDAIKALSYLENRYKGLELHIIGDGSEKSKLQQLASHLKIEDKVLFHGFMDQLQVKEQFKKSDIFLLPSVEASDGDMEGIPVSLMEAMAQGKPVISTFHSGIPEIISHKETGLLVKEHDPEELAEAIIYYMGLNEATRQSMLIHARKKVEHEFDVQPLNEELFKF</sequence>
<name>A0A0J8GKG7_9LIST</name>
<evidence type="ECO:0000256" key="3">
    <source>
        <dbReference type="ARBA" id="ARBA00022679"/>
    </source>
</evidence>
<keyword evidence="3 5" id="KW-0808">Transferase</keyword>